<dbReference type="GO" id="GO:0003723">
    <property type="term" value="F:RNA binding"/>
    <property type="evidence" value="ECO:0007669"/>
    <property type="project" value="UniProtKB-KW"/>
</dbReference>
<dbReference type="OrthoDB" id="648910at2"/>
<dbReference type="Gene3D" id="3.90.180.10">
    <property type="entry name" value="Medium-chain alcohol dehydrogenases, catalytic domain"/>
    <property type="match status" value="1"/>
</dbReference>
<comment type="subcellular location">
    <subcellularLocation>
        <location evidence="1">Cytoplasm</location>
    </subcellularLocation>
</comment>
<name>A0A1M7K743_9BACT</name>
<comment type="similarity">
    <text evidence="6">Belongs to the zinc-containing alcohol dehydrogenase family. Quinone oxidoreductase subfamily.</text>
</comment>
<evidence type="ECO:0000256" key="5">
    <source>
        <dbReference type="ARBA" id="ARBA00022884"/>
    </source>
</evidence>
<dbReference type="SUPFAM" id="SSF51735">
    <property type="entry name" value="NAD(P)-binding Rossmann-fold domains"/>
    <property type="match status" value="1"/>
</dbReference>
<keyword evidence="6" id="KW-0560">Oxidoreductase</keyword>
<organism evidence="8 9">
    <name type="scientific">Chitinophaga jiangningensis</name>
    <dbReference type="NCBI Taxonomy" id="1419482"/>
    <lineage>
        <taxon>Bacteria</taxon>
        <taxon>Pseudomonadati</taxon>
        <taxon>Bacteroidota</taxon>
        <taxon>Chitinophagia</taxon>
        <taxon>Chitinophagales</taxon>
        <taxon>Chitinophagaceae</taxon>
        <taxon>Chitinophaga</taxon>
    </lineage>
</organism>
<proteinExistence type="inferred from homology"/>
<evidence type="ECO:0000256" key="2">
    <source>
        <dbReference type="ARBA" id="ARBA00011881"/>
    </source>
</evidence>
<dbReference type="PANTHER" id="PTHR44154">
    <property type="entry name" value="QUINONE OXIDOREDUCTASE"/>
    <property type="match status" value="1"/>
</dbReference>
<dbReference type="Pfam" id="PF13602">
    <property type="entry name" value="ADH_zinc_N_2"/>
    <property type="match status" value="1"/>
</dbReference>
<dbReference type="PROSITE" id="PS01162">
    <property type="entry name" value="QOR_ZETA_CRYSTAL"/>
    <property type="match status" value="1"/>
</dbReference>
<dbReference type="CDD" id="cd08252">
    <property type="entry name" value="AL_MDR"/>
    <property type="match status" value="1"/>
</dbReference>
<keyword evidence="9" id="KW-1185">Reference proteome</keyword>
<keyword evidence="6" id="KW-0479">Metal-binding</keyword>
<dbReference type="InterPro" id="IPR036291">
    <property type="entry name" value="NAD(P)-bd_dom_sf"/>
</dbReference>
<dbReference type="GO" id="GO:0016491">
    <property type="term" value="F:oxidoreductase activity"/>
    <property type="evidence" value="ECO:0007669"/>
    <property type="project" value="UniProtKB-KW"/>
</dbReference>
<dbReference type="AlphaFoldDB" id="A0A1M7K743"/>
<dbReference type="RefSeq" id="WP_073085657.1">
    <property type="nucleotide sequence ID" value="NZ_FRBL01000009.1"/>
</dbReference>
<keyword evidence="3" id="KW-0963">Cytoplasm</keyword>
<keyword evidence="5" id="KW-0694">RNA-binding</keyword>
<dbReference type="EMBL" id="FRBL01000009">
    <property type="protein sequence ID" value="SHM61001.1"/>
    <property type="molecule type" value="Genomic_DNA"/>
</dbReference>
<dbReference type="SUPFAM" id="SSF50129">
    <property type="entry name" value="GroES-like"/>
    <property type="match status" value="1"/>
</dbReference>
<evidence type="ECO:0000256" key="6">
    <source>
        <dbReference type="RuleBase" id="RU364000"/>
    </source>
</evidence>
<dbReference type="PANTHER" id="PTHR44154:SF1">
    <property type="entry name" value="QUINONE OXIDOREDUCTASE"/>
    <property type="match status" value="1"/>
</dbReference>
<dbReference type="Pfam" id="PF08240">
    <property type="entry name" value="ADH_N"/>
    <property type="match status" value="1"/>
</dbReference>
<gene>
    <name evidence="8" type="ORF">SAMN05444266_109181</name>
</gene>
<keyword evidence="6" id="KW-0862">Zinc</keyword>
<keyword evidence="4" id="KW-0521">NADP</keyword>
<dbReference type="NCBIfam" id="TIGR02817">
    <property type="entry name" value="adh_fam_1"/>
    <property type="match status" value="1"/>
</dbReference>
<dbReference type="STRING" id="1419482.SAMN05444266_109181"/>
<dbReference type="GO" id="GO:0008270">
    <property type="term" value="F:zinc ion binding"/>
    <property type="evidence" value="ECO:0007669"/>
    <property type="project" value="InterPro"/>
</dbReference>
<accession>A0A1M7K743</accession>
<dbReference type="InterPro" id="IPR013154">
    <property type="entry name" value="ADH-like_N"/>
</dbReference>
<evidence type="ECO:0000256" key="4">
    <source>
        <dbReference type="ARBA" id="ARBA00022857"/>
    </source>
</evidence>
<dbReference type="InterPro" id="IPR051603">
    <property type="entry name" value="Zinc-ADH_QOR/CCCR"/>
</dbReference>
<dbReference type="InterPro" id="IPR014182">
    <property type="entry name" value="ADH_Zn_typ-1"/>
</dbReference>
<evidence type="ECO:0000313" key="9">
    <source>
        <dbReference type="Proteomes" id="UP000184420"/>
    </source>
</evidence>
<evidence type="ECO:0000256" key="3">
    <source>
        <dbReference type="ARBA" id="ARBA00022490"/>
    </source>
</evidence>
<dbReference type="InterPro" id="IPR020843">
    <property type="entry name" value="ER"/>
</dbReference>
<dbReference type="SMART" id="SM00829">
    <property type="entry name" value="PKS_ER"/>
    <property type="match status" value="1"/>
</dbReference>
<dbReference type="GO" id="GO:0005737">
    <property type="term" value="C:cytoplasm"/>
    <property type="evidence" value="ECO:0007669"/>
    <property type="project" value="UniProtKB-SubCell"/>
</dbReference>
<comment type="subunit">
    <text evidence="2">Homotetramer.</text>
</comment>
<evidence type="ECO:0000259" key="7">
    <source>
        <dbReference type="SMART" id="SM00829"/>
    </source>
</evidence>
<sequence length="338" mass="37326">MKAIGFKTSLLINEAESFILFETAKPTPTGHDILVKVQAAAVNPVDYKVRKNSLKDQIAEEPKVIGWDAAGIVEAVGEEVTLFKKGDYVYYAGDFTRAGGANQEYQLVDERIVGFAPVKISLEQAAAMPLTVLTAYEMLFDRFRLSKEKDAGKSLLIIGGAGGVGSVAIQIAKKLLGLTVIATASRPDSVAWCKQQGADLVVNHRNLEQELNANGYTEIDFIVDFVDLNQYWETIIKVIKPQGQIGSISDPKEPVDLRQLKRKSLSFHWELMFTRPMYHTPDMIAQHHILTNIAKLLDDGTITSTLTTTLQGFTVENLKTAHEMLESGKTIGKVVIKY</sequence>
<evidence type="ECO:0000313" key="8">
    <source>
        <dbReference type="EMBL" id="SHM61001.1"/>
    </source>
</evidence>
<evidence type="ECO:0000256" key="1">
    <source>
        <dbReference type="ARBA" id="ARBA00004496"/>
    </source>
</evidence>
<protein>
    <recommendedName>
        <fullName evidence="6">Zinc-type alcohol dehydrogenase-like protein</fullName>
    </recommendedName>
</protein>
<feature type="domain" description="Enoyl reductase (ER)" evidence="7">
    <location>
        <begin position="13"/>
        <end position="336"/>
    </location>
</feature>
<dbReference type="InterPro" id="IPR002364">
    <property type="entry name" value="Quin_OxRdtase/zeta-crystal_CS"/>
</dbReference>
<reference evidence="8 9" key="1">
    <citation type="submission" date="2016-11" db="EMBL/GenBank/DDBJ databases">
        <authorList>
            <person name="Jaros S."/>
            <person name="Januszkiewicz K."/>
            <person name="Wedrychowicz H."/>
        </authorList>
    </citation>
    <scope>NUCLEOTIDE SEQUENCE [LARGE SCALE GENOMIC DNA]</scope>
    <source>
        <strain evidence="8 9">DSM 27406</strain>
    </source>
</reference>
<dbReference type="Proteomes" id="UP000184420">
    <property type="component" value="Unassembled WGS sequence"/>
</dbReference>
<dbReference type="InterPro" id="IPR011032">
    <property type="entry name" value="GroES-like_sf"/>
</dbReference>
<dbReference type="Gene3D" id="3.40.50.720">
    <property type="entry name" value="NAD(P)-binding Rossmann-like Domain"/>
    <property type="match status" value="1"/>
</dbReference>